<dbReference type="Proteomes" id="UP000245977">
    <property type="component" value="Chromosome"/>
</dbReference>
<evidence type="ECO:0000313" key="2">
    <source>
        <dbReference type="Proteomes" id="UP000245977"/>
    </source>
</evidence>
<sequence length="177" mass="20211">MKKIILALSTCLVVSNAYSQENLCEKLWQAERAKAIQIQKLKSQTCAFIWDDAKVVQLLKKLHLNPDNPQWMATDDCDVIQVGQQKYTLYKGYYKNDLSDLKIIRDSSNNLYGFFRDLGKYSFVDNAFKPTATANQYGVDLKCAALGNNPKLPNILIQHIFQSGIDLTRYSFDDNSK</sequence>
<dbReference type="AlphaFoldDB" id="A0A2S2F9Y1"/>
<accession>A0A2S2F9Y1</accession>
<dbReference type="EMBL" id="CP029397">
    <property type="protein sequence ID" value="AWL27720.1"/>
    <property type="molecule type" value="Genomic_DNA"/>
</dbReference>
<keyword evidence="2" id="KW-1185">Reference proteome</keyword>
<dbReference type="KEGG" id="adv:DJ533_03490"/>
<organism evidence="1 2">
    <name type="scientific">Acinetobacter defluvii</name>
    <dbReference type="NCBI Taxonomy" id="1871111"/>
    <lineage>
        <taxon>Bacteria</taxon>
        <taxon>Pseudomonadati</taxon>
        <taxon>Pseudomonadota</taxon>
        <taxon>Gammaproteobacteria</taxon>
        <taxon>Moraxellales</taxon>
        <taxon>Moraxellaceae</taxon>
        <taxon>Acinetobacter</taxon>
    </lineage>
</organism>
<dbReference type="OrthoDB" id="6687776at2"/>
<name>A0A2S2F9Y1_9GAMM</name>
<protein>
    <submittedName>
        <fullName evidence="1">Uncharacterized protein</fullName>
    </submittedName>
</protein>
<reference evidence="1" key="1">
    <citation type="submission" date="2019-08" db="EMBL/GenBank/DDBJ databases">
        <title>The complete genome of Acinetobacter defluvii strain WCHAD010030.</title>
        <authorList>
            <person name="Hu Y."/>
            <person name="Qin J."/>
            <person name="Feng Y."/>
            <person name="Zong Z."/>
        </authorList>
    </citation>
    <scope>NUCLEOTIDE SEQUENCE</scope>
    <source>
        <strain evidence="1">WCHA30</strain>
    </source>
</reference>
<proteinExistence type="predicted"/>
<dbReference type="STRING" id="1871111.GCA_001704615_02152"/>
<evidence type="ECO:0000313" key="1">
    <source>
        <dbReference type="EMBL" id="AWL27720.1"/>
    </source>
</evidence>
<gene>
    <name evidence="1" type="ORF">DJ533_03490</name>
</gene>
<dbReference type="RefSeq" id="WP_065993254.1">
    <property type="nucleotide sequence ID" value="NZ_CP029397.2"/>
</dbReference>